<comment type="caution">
    <text evidence="1">The sequence shown here is derived from an EMBL/GenBank/DDBJ whole genome shotgun (WGS) entry which is preliminary data.</text>
</comment>
<protein>
    <submittedName>
        <fullName evidence="1">DUF4932 domain-containing protein</fullName>
    </submittedName>
</protein>
<dbReference type="EMBL" id="JADIME010000070">
    <property type="protein sequence ID" value="MBO8465632.1"/>
    <property type="molecule type" value="Genomic_DNA"/>
</dbReference>
<dbReference type="Proteomes" id="UP000823597">
    <property type="component" value="Unassembled WGS sequence"/>
</dbReference>
<dbReference type="AlphaFoldDB" id="A0A9D9N9S8"/>
<evidence type="ECO:0000313" key="1">
    <source>
        <dbReference type="EMBL" id="MBO8465632.1"/>
    </source>
</evidence>
<reference evidence="1" key="1">
    <citation type="submission" date="2020-10" db="EMBL/GenBank/DDBJ databases">
        <authorList>
            <person name="Gilroy R."/>
        </authorList>
    </citation>
    <scope>NUCLEOTIDE SEQUENCE</scope>
    <source>
        <strain evidence="1">10037</strain>
    </source>
</reference>
<organism evidence="1 2">
    <name type="scientific">Candidatus Merdivivens pullistercoris</name>
    <dbReference type="NCBI Taxonomy" id="2840873"/>
    <lineage>
        <taxon>Bacteria</taxon>
        <taxon>Pseudomonadati</taxon>
        <taxon>Bacteroidota</taxon>
        <taxon>Bacteroidia</taxon>
        <taxon>Bacteroidales</taxon>
        <taxon>Muribaculaceae</taxon>
        <taxon>Muribaculaceae incertae sedis</taxon>
        <taxon>Candidatus Merdivivens</taxon>
    </lineage>
</organism>
<accession>A0A9D9N9S8</accession>
<reference evidence="1" key="2">
    <citation type="journal article" date="2021" name="PeerJ">
        <title>Extensive microbial diversity within the chicken gut microbiome revealed by metagenomics and culture.</title>
        <authorList>
            <person name="Gilroy R."/>
            <person name="Ravi A."/>
            <person name="Getino M."/>
            <person name="Pursley I."/>
            <person name="Horton D.L."/>
            <person name="Alikhan N.F."/>
            <person name="Baker D."/>
            <person name="Gharbi K."/>
            <person name="Hall N."/>
            <person name="Watson M."/>
            <person name="Adriaenssens E.M."/>
            <person name="Foster-Nyarko E."/>
            <person name="Jarju S."/>
            <person name="Secka A."/>
            <person name="Antonio M."/>
            <person name="Oren A."/>
            <person name="Chaudhuri R.R."/>
            <person name="La Ragione R."/>
            <person name="Hildebrand F."/>
            <person name="Pallen M.J."/>
        </authorList>
    </citation>
    <scope>NUCLEOTIDE SEQUENCE</scope>
    <source>
        <strain evidence="1">10037</strain>
    </source>
</reference>
<evidence type="ECO:0000313" key="2">
    <source>
        <dbReference type="Proteomes" id="UP000823597"/>
    </source>
</evidence>
<proteinExistence type="predicted"/>
<gene>
    <name evidence="1" type="ORF">IAB93_06525</name>
</gene>
<sequence length="474" mass="55743">MRAKTDERIELTGAVFRLAGIPEYKEGYITEYNSDIDSCFSDFRFGELTAYIVRLRNEEKLGYGSVAASALCLKIEDGKVKIDDDINLSERLGFGYGWKDEKTFRKYVRLLNDFYVKSDFHSFYENHRPLYEQAIAGMDDVLQYFNTEWFGEFFGIKRDMPNIYVAMGHGKSNYSVGDANAIIIGGQVQYSVEMLYPIVHETCHGYSNPMFLEYWPQMKEASEEMYPYVADIIAQYGYDGAFTAMMEWLNDLFSLMYYRDNLQFIGERMVSLFALVDPDIKLNEDILKTMFITPKCNEMTERGFIWFPRSVQFMENFYLYRDIYPHINSFMPQLAAFVNDAARNYDRIKFEFEHRRPYIVNMFPANGSNIWEEKADEIRITFSKPMSNGIYSTGRNFDDDELEILPLAETDDENLSDCAYWADDRTYVLKIDRSSLEKDKKYGLRLHGAFFVASDYNRMEEDYWIIYNTNTKQK</sequence>
<name>A0A9D9N9S8_9BACT</name>